<reference evidence="2" key="1">
    <citation type="submission" date="2020-08" db="EMBL/GenBank/DDBJ databases">
        <title>Multicomponent nature underlies the extraordinary mechanical properties of spider dragline silk.</title>
        <authorList>
            <person name="Kono N."/>
            <person name="Nakamura H."/>
            <person name="Mori M."/>
            <person name="Yoshida Y."/>
            <person name="Ohtoshi R."/>
            <person name="Malay A.D."/>
            <person name="Moran D.A.P."/>
            <person name="Tomita M."/>
            <person name="Numata K."/>
            <person name="Arakawa K."/>
        </authorList>
    </citation>
    <scope>NUCLEOTIDE SEQUENCE</scope>
</reference>
<keyword evidence="1" id="KW-0472">Membrane</keyword>
<keyword evidence="3" id="KW-1185">Reference proteome</keyword>
<dbReference type="Proteomes" id="UP000886998">
    <property type="component" value="Unassembled WGS sequence"/>
</dbReference>
<accession>A0A8X7CMW7</accession>
<dbReference type="OrthoDB" id="6428306at2759"/>
<evidence type="ECO:0000256" key="1">
    <source>
        <dbReference type="SAM" id="Phobius"/>
    </source>
</evidence>
<keyword evidence="1" id="KW-1133">Transmembrane helix</keyword>
<feature type="transmembrane region" description="Helical" evidence="1">
    <location>
        <begin position="35"/>
        <end position="59"/>
    </location>
</feature>
<evidence type="ECO:0000313" key="2">
    <source>
        <dbReference type="EMBL" id="GFY73881.1"/>
    </source>
</evidence>
<dbReference type="AlphaFoldDB" id="A0A8X7CMW7"/>
<organism evidence="2 3">
    <name type="scientific">Trichonephila inaurata madagascariensis</name>
    <dbReference type="NCBI Taxonomy" id="2747483"/>
    <lineage>
        <taxon>Eukaryota</taxon>
        <taxon>Metazoa</taxon>
        <taxon>Ecdysozoa</taxon>
        <taxon>Arthropoda</taxon>
        <taxon>Chelicerata</taxon>
        <taxon>Arachnida</taxon>
        <taxon>Araneae</taxon>
        <taxon>Araneomorphae</taxon>
        <taxon>Entelegynae</taxon>
        <taxon>Araneoidea</taxon>
        <taxon>Nephilidae</taxon>
        <taxon>Trichonephila</taxon>
        <taxon>Trichonephila inaurata</taxon>
    </lineage>
</organism>
<keyword evidence="1" id="KW-0812">Transmembrane</keyword>
<name>A0A8X7CMW7_9ARAC</name>
<proteinExistence type="predicted"/>
<evidence type="ECO:0000313" key="3">
    <source>
        <dbReference type="Proteomes" id="UP000886998"/>
    </source>
</evidence>
<sequence length="125" mass="14205">MLLLCKDVICKSTKKDLISNLLSSQTQLVPQTRQFIGSSVIGGLMWPVLLTLTVGAIMARIPDLFQRLLTRPGGSQNIYRSKRSGIQEERLQELLQLLEQSFRQFENVISEDILRYDNYSSSRAS</sequence>
<dbReference type="EMBL" id="BMAV01020432">
    <property type="protein sequence ID" value="GFY73881.1"/>
    <property type="molecule type" value="Genomic_DNA"/>
</dbReference>
<comment type="caution">
    <text evidence="2">The sequence shown here is derived from an EMBL/GenBank/DDBJ whole genome shotgun (WGS) entry which is preliminary data.</text>
</comment>
<protein>
    <submittedName>
        <fullName evidence="2">Uncharacterized protein</fullName>
    </submittedName>
</protein>
<gene>
    <name evidence="2" type="ORF">TNIN_169751</name>
</gene>